<dbReference type="RefSeq" id="WP_342807054.1">
    <property type="nucleotide sequence ID" value="NZ_JAOPJZ010000002.1"/>
</dbReference>
<organism evidence="8 9">
    <name type="scientific">Natronosalvus hydrolyticus</name>
    <dbReference type="NCBI Taxonomy" id="2979988"/>
    <lineage>
        <taxon>Archaea</taxon>
        <taxon>Methanobacteriati</taxon>
        <taxon>Methanobacteriota</taxon>
        <taxon>Stenosarchaea group</taxon>
        <taxon>Halobacteria</taxon>
        <taxon>Halobacteriales</taxon>
        <taxon>Natrialbaceae</taxon>
        <taxon>Natronosalvus</taxon>
    </lineage>
</organism>
<evidence type="ECO:0000256" key="5">
    <source>
        <dbReference type="ARBA" id="ARBA00023136"/>
    </source>
</evidence>
<feature type="transmembrane region" description="Helical" evidence="6">
    <location>
        <begin position="372"/>
        <end position="394"/>
    </location>
</feature>
<dbReference type="AlphaFoldDB" id="A0AAP2Z739"/>
<evidence type="ECO:0000259" key="7">
    <source>
        <dbReference type="PROSITE" id="PS50156"/>
    </source>
</evidence>
<dbReference type="Gene3D" id="1.20.1640.10">
    <property type="entry name" value="Multidrug efflux transporter AcrB transmembrane domain"/>
    <property type="match status" value="2"/>
</dbReference>
<evidence type="ECO:0000256" key="1">
    <source>
        <dbReference type="ARBA" id="ARBA00004651"/>
    </source>
</evidence>
<dbReference type="SUPFAM" id="SSF82866">
    <property type="entry name" value="Multidrug efflux transporter AcrB transmembrane domain"/>
    <property type="match status" value="2"/>
</dbReference>
<feature type="transmembrane region" description="Helical" evidence="6">
    <location>
        <begin position="706"/>
        <end position="730"/>
    </location>
</feature>
<dbReference type="InterPro" id="IPR004869">
    <property type="entry name" value="MMPL_dom"/>
</dbReference>
<dbReference type="InterPro" id="IPR000731">
    <property type="entry name" value="SSD"/>
</dbReference>
<feature type="transmembrane region" description="Helical" evidence="6">
    <location>
        <begin position="434"/>
        <end position="454"/>
    </location>
</feature>
<feature type="transmembrane region" description="Helical" evidence="6">
    <location>
        <begin position="245"/>
        <end position="265"/>
    </location>
</feature>
<keyword evidence="5 6" id="KW-0472">Membrane</keyword>
<dbReference type="PANTHER" id="PTHR33406">
    <property type="entry name" value="MEMBRANE PROTEIN MJ1562-RELATED"/>
    <property type="match status" value="1"/>
</dbReference>
<comment type="caution">
    <text evidence="8">The sequence shown here is derived from an EMBL/GenBank/DDBJ whole genome shotgun (WGS) entry which is preliminary data.</text>
</comment>
<evidence type="ECO:0000313" key="9">
    <source>
        <dbReference type="Proteomes" id="UP001321047"/>
    </source>
</evidence>
<feature type="domain" description="SSD" evidence="7">
    <location>
        <begin position="699"/>
        <end position="835"/>
    </location>
</feature>
<feature type="transmembrane region" description="Helical" evidence="6">
    <location>
        <begin position="808"/>
        <end position="836"/>
    </location>
</feature>
<evidence type="ECO:0000313" key="8">
    <source>
        <dbReference type="EMBL" id="MCU4751365.1"/>
    </source>
</evidence>
<gene>
    <name evidence="8" type="ORF">OB919_05115</name>
</gene>
<feature type="transmembrane region" description="Helical" evidence="6">
    <location>
        <begin position="300"/>
        <end position="320"/>
    </location>
</feature>
<dbReference type="InterPro" id="IPR050545">
    <property type="entry name" value="Mycobact_MmpL"/>
</dbReference>
<dbReference type="GO" id="GO:0005886">
    <property type="term" value="C:plasma membrane"/>
    <property type="evidence" value="ECO:0007669"/>
    <property type="project" value="UniProtKB-SubCell"/>
</dbReference>
<dbReference type="PROSITE" id="PS50156">
    <property type="entry name" value="SSD"/>
    <property type="match status" value="2"/>
</dbReference>
<feature type="transmembrane region" description="Helical" evidence="6">
    <location>
        <begin position="777"/>
        <end position="802"/>
    </location>
</feature>
<dbReference type="PANTHER" id="PTHR33406:SF13">
    <property type="entry name" value="MEMBRANE PROTEIN YDFJ"/>
    <property type="match status" value="1"/>
</dbReference>
<accession>A0AAP2Z739</accession>
<sequence>MPRDVARQFTDFVTTHNRLVIVVMVVLTAGVGFGIAQDQGDVDEGIDDDSLGNTDVYDALEYIENSYGESERDDESTVTTDVYVIADDGSTLERETLLTALEYQKQVLEAESVREPLTADGIDGVPNRVAITLLEEPDADLEAQYDALESASDEELEGAIAAVLAEDEFAAFYLSATADAGESNAEAFRMTFEFEESAGDPETGSPAFEIEQELFETAGAYESPAIYVDGQPVWAELNQRLLSEIAWLVIPAVLALLLVILGFAYRDLTDVLIGFAGTVVALVWTAGLMGWMGLLNQTTAIIAPILVAALSIDFGFHVFMRYRERRGPEDPIRDSLRRSTAAVAVAFVLVTVTAVIGFLSNQFSPVALIRDLGVAITLGVVASLLIFTTLVPALKVSADGLWERFGYDRRKTALGKGRHISRVLEIGVTLARRAPIAVIALVLVAGLVGGLAFADLEREAWQQFDPDDVPDWQTELPGPMAVETHESPLVEQMEYVQTSFQTDQEGLAAGGAGYTTMLVTSEDEDAGIATSEGMAALERGHERASEADEAIVLSQNGEVRVISVLTVMEMAAAENESFAATLEAADTNGDGVPDRDVDAVFDELYEVEPEAADAVLERTDDGQYESMLVQVPATQTYGSDRAAVMNDIAGEMAADSDLEVTAVGPGTINEAEMGEIADGIVWTLLLALAGVLIALSIVYRLVHGSFTLGAITVIPIALALGFVFGGMYLVGQPLTMVTALLVSITIGLGIDYNIHLSDRFCQELERGQDTVTALREAVTGTGGALLGSAITSGGAFSLLILVPEPQLTSFGVIVALALGVSFLLSVFVLPSLLILWAQRTDYGLSSGSSPRAEGGG</sequence>
<keyword evidence="4 6" id="KW-1133">Transmembrane helix</keyword>
<comment type="subcellular location">
    <subcellularLocation>
        <location evidence="1">Cell membrane</location>
        <topology evidence="1">Multi-pass membrane protein</topology>
    </subcellularLocation>
</comment>
<feature type="domain" description="SSD" evidence="7">
    <location>
        <begin position="272"/>
        <end position="397"/>
    </location>
</feature>
<name>A0AAP2Z739_9EURY</name>
<feature type="transmembrane region" description="Helical" evidence="6">
    <location>
        <begin position="679"/>
        <end position="699"/>
    </location>
</feature>
<keyword evidence="9" id="KW-1185">Reference proteome</keyword>
<evidence type="ECO:0000256" key="4">
    <source>
        <dbReference type="ARBA" id="ARBA00022989"/>
    </source>
</evidence>
<keyword evidence="2" id="KW-1003">Cell membrane</keyword>
<dbReference type="EMBL" id="JAOPJZ010000002">
    <property type="protein sequence ID" value="MCU4751365.1"/>
    <property type="molecule type" value="Genomic_DNA"/>
</dbReference>
<feature type="transmembrane region" description="Helical" evidence="6">
    <location>
        <begin position="736"/>
        <end position="756"/>
    </location>
</feature>
<evidence type="ECO:0000256" key="3">
    <source>
        <dbReference type="ARBA" id="ARBA00022692"/>
    </source>
</evidence>
<feature type="transmembrane region" description="Helical" evidence="6">
    <location>
        <begin position="341"/>
        <end position="360"/>
    </location>
</feature>
<evidence type="ECO:0000256" key="6">
    <source>
        <dbReference type="SAM" id="Phobius"/>
    </source>
</evidence>
<evidence type="ECO:0000256" key="2">
    <source>
        <dbReference type="ARBA" id="ARBA00022475"/>
    </source>
</evidence>
<dbReference type="Proteomes" id="UP001321047">
    <property type="component" value="Unassembled WGS sequence"/>
</dbReference>
<proteinExistence type="predicted"/>
<reference evidence="8 9" key="1">
    <citation type="submission" date="2022-09" db="EMBL/GenBank/DDBJ databases">
        <title>Enrichment on poylsaccharides allowed isolation of novel metabolic and taxonomic groups of Haloarchaea.</title>
        <authorList>
            <person name="Sorokin D.Y."/>
            <person name="Elcheninov A.G."/>
            <person name="Khizhniak T.V."/>
            <person name="Kolganova T.V."/>
            <person name="Kublanov I.V."/>
        </authorList>
    </citation>
    <scope>NUCLEOTIDE SEQUENCE [LARGE SCALE GENOMIC DNA]</scope>
    <source>
        <strain evidence="8 9">AArc-curdl1</strain>
    </source>
</reference>
<feature type="transmembrane region" description="Helical" evidence="6">
    <location>
        <begin position="272"/>
        <end position="294"/>
    </location>
</feature>
<protein>
    <submittedName>
        <fullName evidence="8">MMPL family transporter</fullName>
    </submittedName>
</protein>
<dbReference type="Pfam" id="PF03176">
    <property type="entry name" value="MMPL"/>
    <property type="match status" value="2"/>
</dbReference>
<keyword evidence="3 6" id="KW-0812">Transmembrane</keyword>